<dbReference type="InterPro" id="IPR057694">
    <property type="entry name" value="DUF7934"/>
</dbReference>
<organism evidence="2 3">
    <name type="scientific">Candidatus Fimimonas gallinarum</name>
    <dbReference type="NCBI Taxonomy" id="2840821"/>
    <lineage>
        <taxon>Bacteria</taxon>
        <taxon>Pseudomonadati</taxon>
        <taxon>Myxococcota</taxon>
        <taxon>Myxococcia</taxon>
        <taxon>Myxococcales</taxon>
        <taxon>Cystobacterineae</taxon>
        <taxon>Myxococcaceae</taxon>
        <taxon>Myxococcaceae incertae sedis</taxon>
        <taxon>Candidatus Fimimonas</taxon>
    </lineage>
</organism>
<protein>
    <submittedName>
        <fullName evidence="2">Uncharacterized protein</fullName>
    </submittedName>
</protein>
<accession>A0A9D1E388</accession>
<keyword evidence="1" id="KW-0175">Coiled coil</keyword>
<name>A0A9D1E388_9BACT</name>
<evidence type="ECO:0000313" key="3">
    <source>
        <dbReference type="Proteomes" id="UP000824200"/>
    </source>
</evidence>
<reference evidence="2" key="1">
    <citation type="submission" date="2020-10" db="EMBL/GenBank/DDBJ databases">
        <authorList>
            <person name="Gilroy R."/>
        </authorList>
    </citation>
    <scope>NUCLEOTIDE SEQUENCE</scope>
    <source>
        <strain evidence="2">CHK121-14286</strain>
    </source>
</reference>
<evidence type="ECO:0000313" key="2">
    <source>
        <dbReference type="EMBL" id="HIR65471.1"/>
    </source>
</evidence>
<dbReference type="EMBL" id="DVHL01000010">
    <property type="protein sequence ID" value="HIR65471.1"/>
    <property type="molecule type" value="Genomic_DNA"/>
</dbReference>
<sequence length="310" mass="35875">MAEISADRQQKLLEEYEQLKEKILEIDHKYSLSYHEVKLDMPESLGLQKLTFTPHTEEELQQLALQEVKPKYDEKLRVLQKSTDTSKNTVLYNISVQEEKNRQQLSQLEEQLSDDKKSLSDKLAYNGLWYSTIKQQAENSLQQDYLASVEEQNTRHEAQIAALEEKITQLDSVYSEGAASIQEQLQTALAAEIEVFREKDEKQRIAVEKYNNTVDEKENKYKASCARALQYAIQAEYERAFEAAKIYAELGEAGVQQQMMSEKLSCCKIQFTAYNRTEALFVMSIDSFLQTNLGDYYSALEDWVNTILRP</sequence>
<feature type="coiled-coil region" evidence="1">
    <location>
        <begin position="146"/>
        <end position="173"/>
    </location>
</feature>
<proteinExistence type="predicted"/>
<gene>
    <name evidence="2" type="ORF">IAC95_01070</name>
</gene>
<comment type="caution">
    <text evidence="2">The sequence shown here is derived from an EMBL/GenBank/DDBJ whole genome shotgun (WGS) entry which is preliminary data.</text>
</comment>
<reference evidence="2" key="2">
    <citation type="journal article" date="2021" name="PeerJ">
        <title>Extensive microbial diversity within the chicken gut microbiome revealed by metagenomics and culture.</title>
        <authorList>
            <person name="Gilroy R."/>
            <person name="Ravi A."/>
            <person name="Getino M."/>
            <person name="Pursley I."/>
            <person name="Horton D.L."/>
            <person name="Alikhan N.F."/>
            <person name="Baker D."/>
            <person name="Gharbi K."/>
            <person name="Hall N."/>
            <person name="Watson M."/>
            <person name="Adriaenssens E.M."/>
            <person name="Foster-Nyarko E."/>
            <person name="Jarju S."/>
            <person name="Secka A."/>
            <person name="Antonio M."/>
            <person name="Oren A."/>
            <person name="Chaudhuri R.R."/>
            <person name="La Ragione R."/>
            <person name="Hildebrand F."/>
            <person name="Pallen M.J."/>
        </authorList>
    </citation>
    <scope>NUCLEOTIDE SEQUENCE</scope>
    <source>
        <strain evidence="2">CHK121-14286</strain>
    </source>
</reference>
<dbReference type="Proteomes" id="UP000824200">
    <property type="component" value="Unassembled WGS sequence"/>
</dbReference>
<feature type="coiled-coil region" evidence="1">
    <location>
        <begin position="2"/>
        <end position="29"/>
    </location>
</feature>
<dbReference type="Pfam" id="PF25588">
    <property type="entry name" value="DUF7934"/>
    <property type="match status" value="1"/>
</dbReference>
<evidence type="ECO:0000256" key="1">
    <source>
        <dbReference type="SAM" id="Coils"/>
    </source>
</evidence>
<dbReference type="AlphaFoldDB" id="A0A9D1E388"/>